<evidence type="ECO:0000256" key="5">
    <source>
        <dbReference type="ARBA" id="ARBA00023186"/>
    </source>
</evidence>
<sequence>MNKAALKYADGNNLTSVMAADARELIVLIHERIFDHLTTAKKALENDQMPADSFVKASDLIIKGLLGCLDYKKGKEIAENLSVIYLWSIQELISARAERSADKVQDVINTLTPLYEAWVEISDRV</sequence>
<keyword evidence="5" id="KW-0143">Chaperone</keyword>
<protein>
    <submittedName>
        <fullName evidence="6">Flagellar biosynthetic protein FliS</fullName>
    </submittedName>
</protein>
<dbReference type="PATRIC" id="fig|576611.7.peg.437"/>
<dbReference type="InterPro" id="IPR036584">
    <property type="entry name" value="FliS_sf"/>
</dbReference>
<dbReference type="AlphaFoldDB" id="A0A0E3ZKC3"/>
<evidence type="ECO:0000313" key="6">
    <source>
        <dbReference type="EMBL" id="AKD24766.1"/>
    </source>
</evidence>
<organism evidence="6 7">
    <name type="scientific">Polynucleobacter duraquae</name>
    <dbReference type="NCBI Taxonomy" id="1835254"/>
    <lineage>
        <taxon>Bacteria</taxon>
        <taxon>Pseudomonadati</taxon>
        <taxon>Pseudomonadota</taxon>
        <taxon>Betaproteobacteria</taxon>
        <taxon>Burkholderiales</taxon>
        <taxon>Burkholderiaceae</taxon>
        <taxon>Polynucleobacter</taxon>
    </lineage>
</organism>
<keyword evidence="6" id="KW-0966">Cell projection</keyword>
<comment type="subcellular location">
    <subcellularLocation>
        <location evidence="1">Cytoplasm</location>
        <location evidence="1">Cytosol</location>
    </subcellularLocation>
</comment>
<proteinExistence type="inferred from homology"/>
<dbReference type="NCBIfam" id="TIGR00208">
    <property type="entry name" value="fliS"/>
    <property type="match status" value="1"/>
</dbReference>
<keyword evidence="6" id="KW-0969">Cilium</keyword>
<dbReference type="EMBL" id="CP007501">
    <property type="protein sequence ID" value="AKD24766.1"/>
    <property type="molecule type" value="Genomic_DNA"/>
</dbReference>
<evidence type="ECO:0000256" key="3">
    <source>
        <dbReference type="ARBA" id="ARBA00022490"/>
    </source>
</evidence>
<dbReference type="RefSeq" id="WP_046329679.1">
    <property type="nucleotide sequence ID" value="NZ_CP007501.1"/>
</dbReference>
<dbReference type="OrthoDB" id="9792010at2"/>
<dbReference type="Proteomes" id="UP000061135">
    <property type="component" value="Chromosome"/>
</dbReference>
<dbReference type="STRING" id="1835254.CL55_00004330"/>
<name>A0A0E3ZKC3_9BURK</name>
<dbReference type="Gene3D" id="1.20.120.340">
    <property type="entry name" value="Flagellar protein FliS"/>
    <property type="match status" value="1"/>
</dbReference>
<dbReference type="InterPro" id="IPR003713">
    <property type="entry name" value="FliS"/>
</dbReference>
<gene>
    <name evidence="6" type="ORF">CL55_00004330</name>
</gene>
<dbReference type="KEGG" id="pdq:CL55_00004330"/>
<dbReference type="PANTHER" id="PTHR34773">
    <property type="entry name" value="FLAGELLAR SECRETION CHAPERONE FLIS"/>
    <property type="match status" value="1"/>
</dbReference>
<dbReference type="CDD" id="cd16098">
    <property type="entry name" value="FliS"/>
    <property type="match status" value="1"/>
</dbReference>
<keyword evidence="3" id="KW-0963">Cytoplasm</keyword>
<comment type="similarity">
    <text evidence="2">Belongs to the FliS family.</text>
</comment>
<dbReference type="PANTHER" id="PTHR34773:SF1">
    <property type="entry name" value="FLAGELLAR SECRETION CHAPERONE FLIS"/>
    <property type="match status" value="1"/>
</dbReference>
<evidence type="ECO:0000256" key="4">
    <source>
        <dbReference type="ARBA" id="ARBA00022795"/>
    </source>
</evidence>
<keyword evidence="4" id="KW-1005">Bacterial flagellum biogenesis</keyword>
<dbReference type="GO" id="GO:0044780">
    <property type="term" value="P:bacterial-type flagellum assembly"/>
    <property type="evidence" value="ECO:0007669"/>
    <property type="project" value="InterPro"/>
</dbReference>
<keyword evidence="6" id="KW-0282">Flagellum</keyword>
<dbReference type="HOGENOM" id="CLU_080373_1_2_4"/>
<evidence type="ECO:0000313" key="7">
    <source>
        <dbReference type="Proteomes" id="UP000061135"/>
    </source>
</evidence>
<dbReference type="SUPFAM" id="SSF101116">
    <property type="entry name" value="Flagellar export chaperone FliS"/>
    <property type="match status" value="1"/>
</dbReference>
<dbReference type="Pfam" id="PF02561">
    <property type="entry name" value="FliS"/>
    <property type="match status" value="1"/>
</dbReference>
<evidence type="ECO:0000256" key="2">
    <source>
        <dbReference type="ARBA" id="ARBA00008787"/>
    </source>
</evidence>
<dbReference type="GO" id="GO:0005829">
    <property type="term" value="C:cytosol"/>
    <property type="evidence" value="ECO:0007669"/>
    <property type="project" value="UniProtKB-SubCell"/>
</dbReference>
<reference evidence="6 7" key="1">
    <citation type="submission" date="2014-03" db="EMBL/GenBank/DDBJ databases">
        <title>Genome of Polynucleobacter strain MWH-MoK4.</title>
        <authorList>
            <person name="Hahn M.W."/>
        </authorList>
    </citation>
    <scope>NUCLEOTIDE SEQUENCE [LARGE SCALE GENOMIC DNA]</scope>
    <source>
        <strain evidence="6 7">MWH-MoK4</strain>
    </source>
</reference>
<dbReference type="GO" id="GO:0071973">
    <property type="term" value="P:bacterial-type flagellum-dependent cell motility"/>
    <property type="evidence" value="ECO:0007669"/>
    <property type="project" value="TreeGrafter"/>
</dbReference>
<accession>A0A0E3ZKC3</accession>
<evidence type="ECO:0000256" key="1">
    <source>
        <dbReference type="ARBA" id="ARBA00004514"/>
    </source>
</evidence>
<keyword evidence="7" id="KW-1185">Reference proteome</keyword>